<evidence type="ECO:0000313" key="2">
    <source>
        <dbReference type="EMBL" id="KAK0634104.1"/>
    </source>
</evidence>
<dbReference type="EMBL" id="JAULSU010000001">
    <property type="protein sequence ID" value="KAK0634104.1"/>
    <property type="molecule type" value="Genomic_DNA"/>
</dbReference>
<gene>
    <name evidence="2" type="ORF">B0T14DRAFT_420014</name>
</gene>
<sequence length="314" mass="34968">MAGHRGIASLVGSLTAIEGDLSRADALDAARALTTSEPSEDKLMRSVDIAVRIWLTLDISSLDLRRPGLLAWPAKRTLAEVIQSHFNSLEQEQCRTPVSDENIDPDLKADHLVAYHGYTIIWTDNLASHLTIDWKHKTITIYEHKISLHNHLRLGGSSPIPQDVLGEAIDTLNLLFPFQDDGTKRLLAKHKRPFYGLGMCNRTRKLKLSDYSYWRSRIADLVYISSGPAVGIRQLKLSRKGDNLLQFATFWIATAVGLLTLVSIAVGVAATVYSAKQYELSLRQYDISVLQLCVDPAAREKFEVCKGVEGFRDG</sequence>
<keyword evidence="3" id="KW-1185">Reference proteome</keyword>
<evidence type="ECO:0000313" key="3">
    <source>
        <dbReference type="Proteomes" id="UP001175000"/>
    </source>
</evidence>
<accession>A0AA39XHP6</accession>
<comment type="caution">
    <text evidence="2">The sequence shown here is derived from an EMBL/GenBank/DDBJ whole genome shotgun (WGS) entry which is preliminary data.</text>
</comment>
<organism evidence="2 3">
    <name type="scientific">Immersiella caudata</name>
    <dbReference type="NCBI Taxonomy" id="314043"/>
    <lineage>
        <taxon>Eukaryota</taxon>
        <taxon>Fungi</taxon>
        <taxon>Dikarya</taxon>
        <taxon>Ascomycota</taxon>
        <taxon>Pezizomycotina</taxon>
        <taxon>Sordariomycetes</taxon>
        <taxon>Sordariomycetidae</taxon>
        <taxon>Sordariales</taxon>
        <taxon>Lasiosphaeriaceae</taxon>
        <taxon>Immersiella</taxon>
    </lineage>
</organism>
<keyword evidence="1" id="KW-0812">Transmembrane</keyword>
<keyword evidence="1" id="KW-0472">Membrane</keyword>
<evidence type="ECO:0000256" key="1">
    <source>
        <dbReference type="SAM" id="Phobius"/>
    </source>
</evidence>
<dbReference type="AlphaFoldDB" id="A0AA39XHP6"/>
<feature type="transmembrane region" description="Helical" evidence="1">
    <location>
        <begin position="248"/>
        <end position="273"/>
    </location>
</feature>
<keyword evidence="1" id="KW-1133">Transmembrane helix</keyword>
<proteinExistence type="predicted"/>
<dbReference type="Proteomes" id="UP001175000">
    <property type="component" value="Unassembled WGS sequence"/>
</dbReference>
<protein>
    <submittedName>
        <fullName evidence="2">Uncharacterized protein</fullName>
    </submittedName>
</protein>
<reference evidence="2" key="1">
    <citation type="submission" date="2023-06" db="EMBL/GenBank/DDBJ databases">
        <title>Genome-scale phylogeny and comparative genomics of the fungal order Sordariales.</title>
        <authorList>
            <consortium name="Lawrence Berkeley National Laboratory"/>
            <person name="Hensen N."/>
            <person name="Bonometti L."/>
            <person name="Westerberg I."/>
            <person name="Brannstrom I.O."/>
            <person name="Guillou S."/>
            <person name="Cros-Aarteil S."/>
            <person name="Calhoun S."/>
            <person name="Haridas S."/>
            <person name="Kuo A."/>
            <person name="Mondo S."/>
            <person name="Pangilinan J."/>
            <person name="Riley R."/>
            <person name="Labutti K."/>
            <person name="Andreopoulos B."/>
            <person name="Lipzen A."/>
            <person name="Chen C."/>
            <person name="Yanf M."/>
            <person name="Daum C."/>
            <person name="Ng V."/>
            <person name="Clum A."/>
            <person name="Steindorff A."/>
            <person name="Ohm R."/>
            <person name="Martin F."/>
            <person name="Silar P."/>
            <person name="Natvig D."/>
            <person name="Lalanne C."/>
            <person name="Gautier V."/>
            <person name="Ament-Velasquez S.L."/>
            <person name="Kruys A."/>
            <person name="Hutchinson M.I."/>
            <person name="Powell A.J."/>
            <person name="Barry K."/>
            <person name="Miller A.N."/>
            <person name="Grigoriev I.V."/>
            <person name="Debuchy R."/>
            <person name="Gladieux P."/>
            <person name="Thoren M.H."/>
            <person name="Johannesson H."/>
        </authorList>
    </citation>
    <scope>NUCLEOTIDE SEQUENCE</scope>
    <source>
        <strain evidence="2">CBS 606.72</strain>
    </source>
</reference>
<name>A0AA39XHP6_9PEZI</name>